<evidence type="ECO:0000256" key="3">
    <source>
        <dbReference type="SAM" id="MobiDB-lite"/>
    </source>
</evidence>
<comment type="caution">
    <text evidence="5">The sequence shown here is derived from an EMBL/GenBank/DDBJ whole genome shotgun (WGS) entry which is preliminary data.</text>
</comment>
<dbReference type="OrthoDB" id="9806008at2"/>
<name>A0A5B0ED24_9MICC</name>
<dbReference type="GO" id="GO:0005886">
    <property type="term" value="C:plasma membrane"/>
    <property type="evidence" value="ECO:0007669"/>
    <property type="project" value="TreeGrafter"/>
</dbReference>
<reference evidence="5 6" key="1">
    <citation type="submission" date="2019-07" db="EMBL/GenBank/DDBJ databases">
        <title>Analysis of the biochemical properties, biological activity and biotechnological potential of siderophores and biosurfactants produced by Antarctic psychrotolerant bacteria.</title>
        <authorList>
            <person name="Styczynski M."/>
            <person name="Krucon T."/>
            <person name="Decewicz P."/>
            <person name="Dziewit L."/>
        </authorList>
    </citation>
    <scope>NUCLEOTIDE SEQUENCE [LARGE SCALE GENOMIC DNA]</scope>
    <source>
        <strain evidence="5 6">ANT_H27</strain>
    </source>
</reference>
<dbReference type="SUPFAM" id="SSF69593">
    <property type="entry name" value="Glycerol-3-phosphate (1)-acyltransferase"/>
    <property type="match status" value="1"/>
</dbReference>
<dbReference type="PANTHER" id="PTHR10434:SF55">
    <property type="entry name" value="POSSIBLE ACYLTRANSFERASE"/>
    <property type="match status" value="1"/>
</dbReference>
<dbReference type="Pfam" id="PF01553">
    <property type="entry name" value="Acyltransferase"/>
    <property type="match status" value="1"/>
</dbReference>
<dbReference type="InterPro" id="IPR002123">
    <property type="entry name" value="Plipid/glycerol_acylTrfase"/>
</dbReference>
<sequence>MKESRGAKTAFAIAAGIVRPILNLMISRTWRDFEKLPTGGFILCPNHVTEIDPLVVGHAIYSSKRYPRYLAKESLFKVPVLGTILRQSGQIPVARTSTGASQSLKTARKVLDANGVIIIYPEGTLTRDPDLWPMRGHTGAARLALQTGAPVIPMAHWGAEELFPRYAKGIKLFPRKRVTVIAGDPVDLDDLRAVPLTRTVLQEATERIMRAITNDVASLRGQEAPAVLWDPAAHGQAAQGRDFDGQGPPNTKKGK</sequence>
<feature type="domain" description="Phospholipid/glycerol acyltransferase" evidence="4">
    <location>
        <begin position="41"/>
        <end position="159"/>
    </location>
</feature>
<dbReference type="PANTHER" id="PTHR10434">
    <property type="entry name" value="1-ACYL-SN-GLYCEROL-3-PHOSPHATE ACYLTRANSFERASE"/>
    <property type="match status" value="1"/>
</dbReference>
<evidence type="ECO:0000313" key="6">
    <source>
        <dbReference type="Proteomes" id="UP000323856"/>
    </source>
</evidence>
<keyword evidence="1 5" id="KW-0808">Transferase</keyword>
<feature type="region of interest" description="Disordered" evidence="3">
    <location>
        <begin position="233"/>
        <end position="255"/>
    </location>
</feature>
<evidence type="ECO:0000256" key="1">
    <source>
        <dbReference type="ARBA" id="ARBA00022679"/>
    </source>
</evidence>
<dbReference type="CDD" id="cd07989">
    <property type="entry name" value="LPLAT_AGPAT-like"/>
    <property type="match status" value="1"/>
</dbReference>
<dbReference type="AlphaFoldDB" id="A0A5B0ED24"/>
<dbReference type="GO" id="GO:0003841">
    <property type="term" value="F:1-acylglycerol-3-phosphate O-acyltransferase activity"/>
    <property type="evidence" value="ECO:0007669"/>
    <property type="project" value="TreeGrafter"/>
</dbReference>
<gene>
    <name evidence="5" type="ORF">FQ154_13995</name>
</gene>
<accession>A0A5B0ED24</accession>
<evidence type="ECO:0000313" key="5">
    <source>
        <dbReference type="EMBL" id="KAA0975309.1"/>
    </source>
</evidence>
<protein>
    <submittedName>
        <fullName evidence="5">1-acyl-sn-glycerol-3-phosphate acyltransferase</fullName>
    </submittedName>
</protein>
<dbReference type="SMART" id="SM00563">
    <property type="entry name" value="PlsC"/>
    <property type="match status" value="1"/>
</dbReference>
<dbReference type="EMBL" id="VOBL01000015">
    <property type="protein sequence ID" value="KAA0975309.1"/>
    <property type="molecule type" value="Genomic_DNA"/>
</dbReference>
<dbReference type="RefSeq" id="WP_149620198.1">
    <property type="nucleotide sequence ID" value="NZ_VOBL01000015.1"/>
</dbReference>
<evidence type="ECO:0000259" key="4">
    <source>
        <dbReference type="SMART" id="SM00563"/>
    </source>
</evidence>
<proteinExistence type="predicted"/>
<evidence type="ECO:0000256" key="2">
    <source>
        <dbReference type="ARBA" id="ARBA00023315"/>
    </source>
</evidence>
<dbReference type="GO" id="GO:0006654">
    <property type="term" value="P:phosphatidic acid biosynthetic process"/>
    <property type="evidence" value="ECO:0007669"/>
    <property type="project" value="TreeGrafter"/>
</dbReference>
<keyword evidence="2 5" id="KW-0012">Acyltransferase</keyword>
<dbReference type="Proteomes" id="UP000323856">
    <property type="component" value="Unassembled WGS sequence"/>
</dbReference>
<organism evidence="5 6">
    <name type="scientific">Paeniglutamicibacter gangotriensis</name>
    <dbReference type="NCBI Taxonomy" id="254787"/>
    <lineage>
        <taxon>Bacteria</taxon>
        <taxon>Bacillati</taxon>
        <taxon>Actinomycetota</taxon>
        <taxon>Actinomycetes</taxon>
        <taxon>Micrococcales</taxon>
        <taxon>Micrococcaceae</taxon>
        <taxon>Paeniglutamicibacter</taxon>
    </lineage>
</organism>